<dbReference type="OrthoDB" id="9790747at2"/>
<dbReference type="InterPro" id="IPR011991">
    <property type="entry name" value="ArsR-like_HTH"/>
</dbReference>
<dbReference type="PRINTS" id="PR00778">
    <property type="entry name" value="HTHARSR"/>
</dbReference>
<dbReference type="Pfam" id="PF12840">
    <property type="entry name" value="HTH_20"/>
    <property type="match status" value="1"/>
</dbReference>
<gene>
    <name evidence="2" type="ORF">DDE20_08790</name>
</gene>
<sequence length="121" mass="13212">MLNSDATDHATGNAEIARQFAALGDPIRFAIIDRLAREGEVPAGALSEGFAVSAPAVSRHLGVLHKAGLVQRRVEGQRRLYSVAPESMRRIALWTLSHRAFWQGSLSRLDALIALEEHSDD</sequence>
<dbReference type="InterPro" id="IPR036388">
    <property type="entry name" value="WH-like_DNA-bd_sf"/>
</dbReference>
<dbReference type="NCBIfam" id="NF033788">
    <property type="entry name" value="HTH_metalloreg"/>
    <property type="match status" value="1"/>
</dbReference>
<protein>
    <submittedName>
        <fullName evidence="2">Transcriptional regulator</fullName>
    </submittedName>
</protein>
<dbReference type="SMART" id="SM00418">
    <property type="entry name" value="HTH_ARSR"/>
    <property type="match status" value="1"/>
</dbReference>
<dbReference type="AlphaFoldDB" id="A0A2T8HUH6"/>
<dbReference type="RefSeq" id="WP_116558106.1">
    <property type="nucleotide sequence ID" value="NZ_QDKM01000003.1"/>
</dbReference>
<dbReference type="InterPro" id="IPR036390">
    <property type="entry name" value="WH_DNA-bd_sf"/>
</dbReference>
<organism evidence="2 3">
    <name type="scientific">Pararhodobacter oceanensis</name>
    <dbReference type="NCBI Taxonomy" id="2172121"/>
    <lineage>
        <taxon>Bacteria</taxon>
        <taxon>Pseudomonadati</taxon>
        <taxon>Pseudomonadota</taxon>
        <taxon>Alphaproteobacteria</taxon>
        <taxon>Rhodobacterales</taxon>
        <taxon>Paracoccaceae</taxon>
        <taxon>Pararhodobacter</taxon>
    </lineage>
</organism>
<proteinExistence type="predicted"/>
<dbReference type="PANTHER" id="PTHR38600:SF2">
    <property type="entry name" value="SLL0088 PROTEIN"/>
    <property type="match status" value="1"/>
</dbReference>
<dbReference type="SUPFAM" id="SSF46785">
    <property type="entry name" value="Winged helix' DNA-binding domain"/>
    <property type="match status" value="1"/>
</dbReference>
<dbReference type="Proteomes" id="UP000245911">
    <property type="component" value="Unassembled WGS sequence"/>
</dbReference>
<name>A0A2T8HUH6_9RHOB</name>
<dbReference type="GO" id="GO:0003700">
    <property type="term" value="F:DNA-binding transcription factor activity"/>
    <property type="evidence" value="ECO:0007669"/>
    <property type="project" value="InterPro"/>
</dbReference>
<evidence type="ECO:0000313" key="2">
    <source>
        <dbReference type="EMBL" id="PVH29109.1"/>
    </source>
</evidence>
<accession>A0A2T8HUH6</accession>
<dbReference type="PROSITE" id="PS50987">
    <property type="entry name" value="HTH_ARSR_2"/>
    <property type="match status" value="1"/>
</dbReference>
<reference evidence="2 3" key="1">
    <citation type="submission" date="2018-04" db="EMBL/GenBank/DDBJ databases">
        <title>Pararhodobacter oceanense sp. nov., isolated from marine intertidal sediment.</title>
        <authorList>
            <person name="Wang X.-L."/>
            <person name="Du Z.-J."/>
        </authorList>
    </citation>
    <scope>NUCLEOTIDE SEQUENCE [LARGE SCALE GENOMIC DNA]</scope>
    <source>
        <strain evidence="2 3">AM505</strain>
    </source>
</reference>
<keyword evidence="3" id="KW-1185">Reference proteome</keyword>
<feature type="domain" description="HTH arsR-type" evidence="1">
    <location>
        <begin position="8"/>
        <end position="103"/>
    </location>
</feature>
<evidence type="ECO:0000259" key="1">
    <source>
        <dbReference type="PROSITE" id="PS50987"/>
    </source>
</evidence>
<dbReference type="CDD" id="cd00090">
    <property type="entry name" value="HTH_ARSR"/>
    <property type="match status" value="1"/>
</dbReference>
<dbReference type="PANTHER" id="PTHR38600">
    <property type="entry name" value="TRANSCRIPTIONAL REGULATORY PROTEIN"/>
    <property type="match status" value="1"/>
</dbReference>
<dbReference type="Gene3D" id="1.10.10.10">
    <property type="entry name" value="Winged helix-like DNA-binding domain superfamily/Winged helix DNA-binding domain"/>
    <property type="match status" value="1"/>
</dbReference>
<comment type="caution">
    <text evidence="2">The sequence shown here is derived from an EMBL/GenBank/DDBJ whole genome shotgun (WGS) entry which is preliminary data.</text>
</comment>
<dbReference type="InterPro" id="IPR001845">
    <property type="entry name" value="HTH_ArsR_DNA-bd_dom"/>
</dbReference>
<evidence type="ECO:0000313" key="3">
    <source>
        <dbReference type="Proteomes" id="UP000245911"/>
    </source>
</evidence>
<dbReference type="EMBL" id="QDKM01000003">
    <property type="protein sequence ID" value="PVH29109.1"/>
    <property type="molecule type" value="Genomic_DNA"/>
</dbReference>